<keyword evidence="1" id="KW-0812">Transmembrane</keyword>
<dbReference type="Proteomes" id="UP000245207">
    <property type="component" value="Unassembled WGS sequence"/>
</dbReference>
<keyword evidence="1" id="KW-1133">Transmembrane helix</keyword>
<accession>A0A2U1M793</accession>
<evidence type="ECO:0000313" key="2">
    <source>
        <dbReference type="EMBL" id="PWA57084.1"/>
    </source>
</evidence>
<dbReference type="EMBL" id="PKPP01006267">
    <property type="protein sequence ID" value="PWA57084.1"/>
    <property type="molecule type" value="Genomic_DNA"/>
</dbReference>
<sequence length="199" mass="23481">MWYGDNCLKTTLARLYSLESNKHCLINERCSLLYGSIHFTWAWSRDLRSGSKSDQWKFLWVFYNTIALLLLMIIRTSHFTTPTCYMYFVSVMRKYIVWCLINDRLPAHSDLDSLCPVSDDNIESAQHLFVQCNLDLWSSVFKWWKLDCLIPLHLITWVDSTNLPALIKSFLDGVIITILWVIWCYVPQQDLLQRKATTE</sequence>
<feature type="transmembrane region" description="Helical" evidence="1">
    <location>
        <begin position="165"/>
        <end position="186"/>
    </location>
</feature>
<protein>
    <recommendedName>
        <fullName evidence="4">Reverse transcriptase zinc-binding domain-containing protein</fullName>
    </recommendedName>
</protein>
<keyword evidence="3" id="KW-1185">Reference proteome</keyword>
<evidence type="ECO:0008006" key="4">
    <source>
        <dbReference type="Google" id="ProtNLM"/>
    </source>
</evidence>
<reference evidence="2 3" key="1">
    <citation type="journal article" date="2018" name="Mol. Plant">
        <title>The genome of Artemisia annua provides insight into the evolution of Asteraceae family and artemisinin biosynthesis.</title>
        <authorList>
            <person name="Shen Q."/>
            <person name="Zhang L."/>
            <person name="Liao Z."/>
            <person name="Wang S."/>
            <person name="Yan T."/>
            <person name="Shi P."/>
            <person name="Liu M."/>
            <person name="Fu X."/>
            <person name="Pan Q."/>
            <person name="Wang Y."/>
            <person name="Lv Z."/>
            <person name="Lu X."/>
            <person name="Zhang F."/>
            <person name="Jiang W."/>
            <person name="Ma Y."/>
            <person name="Chen M."/>
            <person name="Hao X."/>
            <person name="Li L."/>
            <person name="Tang Y."/>
            <person name="Lv G."/>
            <person name="Zhou Y."/>
            <person name="Sun X."/>
            <person name="Brodelius P.E."/>
            <person name="Rose J.K.C."/>
            <person name="Tang K."/>
        </authorList>
    </citation>
    <scope>NUCLEOTIDE SEQUENCE [LARGE SCALE GENOMIC DNA]</scope>
    <source>
        <strain evidence="3">cv. Huhao1</strain>
        <tissue evidence="2">Leaf</tissue>
    </source>
</reference>
<feature type="transmembrane region" description="Helical" evidence="1">
    <location>
        <begin position="58"/>
        <end position="78"/>
    </location>
</feature>
<keyword evidence="1" id="KW-0472">Membrane</keyword>
<evidence type="ECO:0000256" key="1">
    <source>
        <dbReference type="SAM" id="Phobius"/>
    </source>
</evidence>
<gene>
    <name evidence="2" type="ORF">CTI12_AA412160</name>
</gene>
<comment type="caution">
    <text evidence="2">The sequence shown here is derived from an EMBL/GenBank/DDBJ whole genome shotgun (WGS) entry which is preliminary data.</text>
</comment>
<evidence type="ECO:0000313" key="3">
    <source>
        <dbReference type="Proteomes" id="UP000245207"/>
    </source>
</evidence>
<organism evidence="2 3">
    <name type="scientific">Artemisia annua</name>
    <name type="common">Sweet wormwood</name>
    <dbReference type="NCBI Taxonomy" id="35608"/>
    <lineage>
        <taxon>Eukaryota</taxon>
        <taxon>Viridiplantae</taxon>
        <taxon>Streptophyta</taxon>
        <taxon>Embryophyta</taxon>
        <taxon>Tracheophyta</taxon>
        <taxon>Spermatophyta</taxon>
        <taxon>Magnoliopsida</taxon>
        <taxon>eudicotyledons</taxon>
        <taxon>Gunneridae</taxon>
        <taxon>Pentapetalae</taxon>
        <taxon>asterids</taxon>
        <taxon>campanulids</taxon>
        <taxon>Asterales</taxon>
        <taxon>Asteraceae</taxon>
        <taxon>Asteroideae</taxon>
        <taxon>Anthemideae</taxon>
        <taxon>Artemisiinae</taxon>
        <taxon>Artemisia</taxon>
    </lineage>
</organism>
<dbReference type="AlphaFoldDB" id="A0A2U1M793"/>
<proteinExistence type="predicted"/>
<name>A0A2U1M793_ARTAN</name>